<dbReference type="RefSeq" id="WP_198100617.1">
    <property type="nucleotide sequence ID" value="NZ_JAEDAL010000003.1"/>
</dbReference>
<sequence>MNRIHTLALACASLLLGACAGPGPQGKHAGHEAHGGMDHQKMAMATLSPTATSGVSGMVMFHAHDGHLMAHVMLSGLAPGSTHGFHVHEKGNCASADFTSAGPHFNPTGKPHGPQEGERHVGDLPNLTADAQGKVNQKLHLHGLSLRGGAGIIGRGLIVHADADDFKTQPTGNSGPRIACGVIAGH</sequence>
<comment type="caution">
    <text evidence="5">The sequence shown here is derived from an EMBL/GenBank/DDBJ whole genome shotgun (WGS) entry which is preliminary data.</text>
</comment>
<dbReference type="InterPro" id="IPR018152">
    <property type="entry name" value="SOD_Cu/Zn_BS"/>
</dbReference>
<comment type="similarity">
    <text evidence="1 2">Belongs to the Cu-Zn superoxide dismutase family.</text>
</comment>
<keyword evidence="2" id="KW-0186">Copper</keyword>
<dbReference type="EC" id="1.15.1.1" evidence="2"/>
<keyword evidence="2" id="KW-0560">Oxidoreductase</keyword>
<keyword evidence="3" id="KW-0732">Signal</keyword>
<evidence type="ECO:0000313" key="6">
    <source>
        <dbReference type="Proteomes" id="UP000620139"/>
    </source>
</evidence>
<evidence type="ECO:0000259" key="4">
    <source>
        <dbReference type="Pfam" id="PF00080"/>
    </source>
</evidence>
<gene>
    <name evidence="5" type="ORF">I7X43_09085</name>
</gene>
<reference evidence="5" key="1">
    <citation type="submission" date="2020-12" db="EMBL/GenBank/DDBJ databases">
        <title>The genome sequence of Inhella sp. 4Y17.</title>
        <authorList>
            <person name="Liu Y."/>
        </authorList>
    </citation>
    <scope>NUCLEOTIDE SEQUENCE</scope>
    <source>
        <strain evidence="5">4Y10</strain>
    </source>
</reference>
<keyword evidence="6" id="KW-1185">Reference proteome</keyword>
<feature type="domain" description="Superoxide dismutase copper/zinc binding" evidence="4">
    <location>
        <begin position="55"/>
        <end position="183"/>
    </location>
</feature>
<keyword evidence="2" id="KW-0479">Metal-binding</keyword>
<feature type="chain" id="PRO_5036863468" description="Superoxide dismutase [Cu-Zn]" evidence="3">
    <location>
        <begin position="21"/>
        <end position="186"/>
    </location>
</feature>
<proteinExistence type="inferred from homology"/>
<comment type="function">
    <text evidence="2">Destroys radicals which are normally produced within the cells and which are toxic to biological systems.</text>
</comment>
<accession>A0A931NDU9</accession>
<dbReference type="PROSITE" id="PS51257">
    <property type="entry name" value="PROKAR_LIPOPROTEIN"/>
    <property type="match status" value="1"/>
</dbReference>
<dbReference type="GO" id="GO:0004784">
    <property type="term" value="F:superoxide dismutase activity"/>
    <property type="evidence" value="ECO:0007669"/>
    <property type="project" value="UniProtKB-EC"/>
</dbReference>
<name>A0A931NDU9_9BURK</name>
<evidence type="ECO:0000256" key="2">
    <source>
        <dbReference type="RuleBase" id="RU000393"/>
    </source>
</evidence>
<dbReference type="PRINTS" id="PR00068">
    <property type="entry name" value="CUZNDISMTASE"/>
</dbReference>
<evidence type="ECO:0000313" key="5">
    <source>
        <dbReference type="EMBL" id="MBH9553009.1"/>
    </source>
</evidence>
<evidence type="ECO:0000256" key="3">
    <source>
        <dbReference type="SAM" id="SignalP"/>
    </source>
</evidence>
<organism evidence="5 6">
    <name type="scientific">Inhella gelatinilytica</name>
    <dbReference type="NCBI Taxonomy" id="2795030"/>
    <lineage>
        <taxon>Bacteria</taxon>
        <taxon>Pseudomonadati</taxon>
        <taxon>Pseudomonadota</taxon>
        <taxon>Betaproteobacteria</taxon>
        <taxon>Burkholderiales</taxon>
        <taxon>Sphaerotilaceae</taxon>
        <taxon>Inhella</taxon>
    </lineage>
</organism>
<comment type="cofactor">
    <cofactor evidence="2">
        <name>Zn(2+)</name>
        <dbReference type="ChEBI" id="CHEBI:29105"/>
    </cofactor>
    <text evidence="2">Binds 1 zinc ion per subunit.</text>
</comment>
<dbReference type="Pfam" id="PF00080">
    <property type="entry name" value="Sod_Cu"/>
    <property type="match status" value="1"/>
</dbReference>
<dbReference type="SUPFAM" id="SSF49329">
    <property type="entry name" value="Cu,Zn superoxide dismutase-like"/>
    <property type="match status" value="1"/>
</dbReference>
<evidence type="ECO:0000256" key="1">
    <source>
        <dbReference type="ARBA" id="ARBA00010457"/>
    </source>
</evidence>
<dbReference type="PANTHER" id="PTHR10003">
    <property type="entry name" value="SUPEROXIDE DISMUTASE CU-ZN -RELATED"/>
    <property type="match status" value="1"/>
</dbReference>
<dbReference type="Gene3D" id="2.60.40.200">
    <property type="entry name" value="Superoxide dismutase, copper/zinc binding domain"/>
    <property type="match status" value="1"/>
</dbReference>
<dbReference type="PROSITE" id="PS00332">
    <property type="entry name" value="SOD_CU_ZN_2"/>
    <property type="match status" value="1"/>
</dbReference>
<comment type="catalytic activity">
    <reaction evidence="2">
        <text>2 superoxide + 2 H(+) = H2O2 + O2</text>
        <dbReference type="Rhea" id="RHEA:20696"/>
        <dbReference type="ChEBI" id="CHEBI:15378"/>
        <dbReference type="ChEBI" id="CHEBI:15379"/>
        <dbReference type="ChEBI" id="CHEBI:16240"/>
        <dbReference type="ChEBI" id="CHEBI:18421"/>
        <dbReference type="EC" id="1.15.1.1"/>
    </reaction>
</comment>
<protein>
    <recommendedName>
        <fullName evidence="2">Superoxide dismutase [Cu-Zn]</fullName>
        <ecNumber evidence="2">1.15.1.1</ecNumber>
    </recommendedName>
</protein>
<dbReference type="Proteomes" id="UP000620139">
    <property type="component" value="Unassembled WGS sequence"/>
</dbReference>
<dbReference type="AlphaFoldDB" id="A0A931NDU9"/>
<dbReference type="InterPro" id="IPR036423">
    <property type="entry name" value="SOD-like_Cu/Zn_dom_sf"/>
</dbReference>
<keyword evidence="2" id="KW-0862">Zinc</keyword>
<dbReference type="InterPro" id="IPR001424">
    <property type="entry name" value="SOD_Cu_Zn_dom"/>
</dbReference>
<dbReference type="CDD" id="cd00305">
    <property type="entry name" value="Cu-Zn_Superoxide_Dismutase"/>
    <property type="match status" value="1"/>
</dbReference>
<dbReference type="InterPro" id="IPR024134">
    <property type="entry name" value="SOD_Cu/Zn_/chaperone"/>
</dbReference>
<comment type="cofactor">
    <cofactor evidence="2">
        <name>Cu cation</name>
        <dbReference type="ChEBI" id="CHEBI:23378"/>
    </cofactor>
    <text evidence="2">Binds 1 copper ion per subunit.</text>
</comment>
<feature type="signal peptide" evidence="3">
    <location>
        <begin position="1"/>
        <end position="20"/>
    </location>
</feature>
<dbReference type="EMBL" id="JAEDAL010000003">
    <property type="protein sequence ID" value="MBH9553009.1"/>
    <property type="molecule type" value="Genomic_DNA"/>
</dbReference>
<dbReference type="GO" id="GO:0005507">
    <property type="term" value="F:copper ion binding"/>
    <property type="evidence" value="ECO:0007669"/>
    <property type="project" value="InterPro"/>
</dbReference>